<dbReference type="EMBL" id="UINC01162819">
    <property type="protein sequence ID" value="SVD62784.1"/>
    <property type="molecule type" value="Genomic_DNA"/>
</dbReference>
<protein>
    <submittedName>
        <fullName evidence="1">Uncharacterized protein</fullName>
    </submittedName>
</protein>
<sequence>MLKITGYSDRVSARPGETIKFMVNCELGNYRTDIVKLICGDSSPDGPDFREKLIRTPVNKRYKGRPQHIHMGSYGVIE</sequence>
<proteinExistence type="predicted"/>
<name>A0A382WVW7_9ZZZZ</name>
<gene>
    <name evidence="1" type="ORF">METZ01_LOCUS415638</name>
</gene>
<dbReference type="AlphaFoldDB" id="A0A382WVW7"/>
<organism evidence="1">
    <name type="scientific">marine metagenome</name>
    <dbReference type="NCBI Taxonomy" id="408172"/>
    <lineage>
        <taxon>unclassified sequences</taxon>
        <taxon>metagenomes</taxon>
        <taxon>ecological metagenomes</taxon>
    </lineage>
</organism>
<accession>A0A382WVW7</accession>
<reference evidence="1" key="1">
    <citation type="submission" date="2018-05" db="EMBL/GenBank/DDBJ databases">
        <authorList>
            <person name="Lanie J.A."/>
            <person name="Ng W.-L."/>
            <person name="Kazmierczak K.M."/>
            <person name="Andrzejewski T.M."/>
            <person name="Davidsen T.M."/>
            <person name="Wayne K.J."/>
            <person name="Tettelin H."/>
            <person name="Glass J.I."/>
            <person name="Rusch D."/>
            <person name="Podicherti R."/>
            <person name="Tsui H.-C.T."/>
            <person name="Winkler M.E."/>
        </authorList>
    </citation>
    <scope>NUCLEOTIDE SEQUENCE</scope>
</reference>
<feature type="non-terminal residue" evidence="1">
    <location>
        <position position="78"/>
    </location>
</feature>
<evidence type="ECO:0000313" key="1">
    <source>
        <dbReference type="EMBL" id="SVD62784.1"/>
    </source>
</evidence>